<sequence>MGKLLLVARREYLAYVTAWGFWLGLLFTPLILALAMGLPLLIEKTQPARYYTVLETGTTFSDHLTEYLNDRRAREIERLLSPVSGLSEDADASERLKEFRSLRAQGTALEAAVLQVAPELVPAIPAHDFVEVPPPAQSIDDLMAYLTGEKLVSGPLGARELYAVFIVGNDQIEYWSDDVVSTDFSRMGMRVSEQMALRNMFDAEGFDERLIAETRANALEIELRSPSAQSETGQIAFSDQAPFFMAIGLSFLLWLLIFSVVNYLLTGTIEERSNKIFDALLTSVSLPQLLTGKLLGVLFLSLTLVSVWACSSLIFSLALQDALPPEISQALAEALNPRLLAPAVVSFFLGYLMYGAMFLALGSLCDTIQEAQSLLSPVFIVMMIPLLMIPVAISNPGSPLLEGLAWFPLLTPFLLILQVPNDPPVWQVLVQILWMGLFTTGVLWAATRVYRAGAVHGAGLTEARGWMMGLIGRKKAASAHGSEAGDR</sequence>
<evidence type="ECO:0000256" key="2">
    <source>
        <dbReference type="ARBA" id="ARBA00022692"/>
    </source>
</evidence>
<evidence type="ECO:0000259" key="6">
    <source>
        <dbReference type="Pfam" id="PF12698"/>
    </source>
</evidence>
<organism evidence="7 8">
    <name type="scientific">Ponticaulis profundi</name>
    <dbReference type="NCBI Taxonomy" id="2665222"/>
    <lineage>
        <taxon>Bacteria</taxon>
        <taxon>Pseudomonadati</taxon>
        <taxon>Pseudomonadota</taxon>
        <taxon>Alphaproteobacteria</taxon>
        <taxon>Hyphomonadales</taxon>
        <taxon>Hyphomonadaceae</taxon>
        <taxon>Ponticaulis</taxon>
    </lineage>
</organism>
<protein>
    <submittedName>
        <fullName evidence="7">ABC transporter permease</fullName>
    </submittedName>
</protein>
<feature type="transmembrane region" description="Helical" evidence="5">
    <location>
        <begin position="12"/>
        <end position="42"/>
    </location>
</feature>
<dbReference type="RefSeq" id="WP_377378326.1">
    <property type="nucleotide sequence ID" value="NZ_JBHSSW010000009.1"/>
</dbReference>
<keyword evidence="3 5" id="KW-1133">Transmembrane helix</keyword>
<evidence type="ECO:0000256" key="3">
    <source>
        <dbReference type="ARBA" id="ARBA00022989"/>
    </source>
</evidence>
<evidence type="ECO:0000256" key="1">
    <source>
        <dbReference type="ARBA" id="ARBA00004141"/>
    </source>
</evidence>
<feature type="domain" description="ABC-2 type transporter transmembrane" evidence="6">
    <location>
        <begin position="213"/>
        <end position="447"/>
    </location>
</feature>
<evidence type="ECO:0000256" key="5">
    <source>
        <dbReference type="SAM" id="Phobius"/>
    </source>
</evidence>
<name>A0ABW1S9E9_9PROT</name>
<evidence type="ECO:0000313" key="7">
    <source>
        <dbReference type="EMBL" id="MFC6198250.1"/>
    </source>
</evidence>
<feature type="transmembrane region" description="Helical" evidence="5">
    <location>
        <begin position="294"/>
        <end position="319"/>
    </location>
</feature>
<evidence type="ECO:0000313" key="8">
    <source>
        <dbReference type="Proteomes" id="UP001596303"/>
    </source>
</evidence>
<keyword evidence="8" id="KW-1185">Reference proteome</keyword>
<dbReference type="Pfam" id="PF12698">
    <property type="entry name" value="ABC2_membrane_3"/>
    <property type="match status" value="1"/>
</dbReference>
<dbReference type="Proteomes" id="UP001596303">
    <property type="component" value="Unassembled WGS sequence"/>
</dbReference>
<comment type="caution">
    <text evidence="7">The sequence shown here is derived from an EMBL/GenBank/DDBJ whole genome shotgun (WGS) entry which is preliminary data.</text>
</comment>
<feature type="transmembrane region" description="Helical" evidence="5">
    <location>
        <begin position="339"/>
        <end position="362"/>
    </location>
</feature>
<dbReference type="InterPro" id="IPR013525">
    <property type="entry name" value="ABC2_TM"/>
</dbReference>
<gene>
    <name evidence="7" type="ORF">ACFQDM_09175</name>
</gene>
<feature type="transmembrane region" description="Helical" evidence="5">
    <location>
        <begin position="374"/>
        <end position="393"/>
    </location>
</feature>
<dbReference type="EMBL" id="JBHSSW010000009">
    <property type="protein sequence ID" value="MFC6198250.1"/>
    <property type="molecule type" value="Genomic_DNA"/>
</dbReference>
<proteinExistence type="predicted"/>
<dbReference type="PANTHER" id="PTHR43471">
    <property type="entry name" value="ABC TRANSPORTER PERMEASE"/>
    <property type="match status" value="1"/>
</dbReference>
<accession>A0ABW1S9E9</accession>
<comment type="subcellular location">
    <subcellularLocation>
        <location evidence="1">Membrane</location>
        <topology evidence="1">Multi-pass membrane protein</topology>
    </subcellularLocation>
</comment>
<reference evidence="8" key="1">
    <citation type="journal article" date="2019" name="Int. J. Syst. Evol. Microbiol.">
        <title>The Global Catalogue of Microorganisms (GCM) 10K type strain sequencing project: providing services to taxonomists for standard genome sequencing and annotation.</title>
        <authorList>
            <consortium name="The Broad Institute Genomics Platform"/>
            <consortium name="The Broad Institute Genome Sequencing Center for Infectious Disease"/>
            <person name="Wu L."/>
            <person name="Ma J."/>
        </authorList>
    </citation>
    <scope>NUCLEOTIDE SEQUENCE [LARGE SCALE GENOMIC DNA]</scope>
    <source>
        <strain evidence="8">CGMCC-1.15741</strain>
    </source>
</reference>
<feature type="transmembrane region" description="Helical" evidence="5">
    <location>
        <begin position="425"/>
        <end position="446"/>
    </location>
</feature>
<dbReference type="PANTHER" id="PTHR43471:SF3">
    <property type="entry name" value="ABC TRANSPORTER PERMEASE PROTEIN NATB"/>
    <property type="match status" value="1"/>
</dbReference>
<evidence type="ECO:0000256" key="4">
    <source>
        <dbReference type="ARBA" id="ARBA00023136"/>
    </source>
</evidence>
<keyword evidence="2 5" id="KW-0812">Transmembrane</keyword>
<feature type="transmembrane region" description="Helical" evidence="5">
    <location>
        <begin position="243"/>
        <end position="265"/>
    </location>
</feature>
<keyword evidence="4 5" id="KW-0472">Membrane</keyword>